<name>A0A1V5SVM1_9BACT</name>
<reference evidence="3" key="1">
    <citation type="submission" date="2017-02" db="EMBL/GenBank/DDBJ databases">
        <title>Delving into the versatile metabolic prowess of the omnipresent phylum Bacteroidetes.</title>
        <authorList>
            <person name="Nobu M.K."/>
            <person name="Mei R."/>
            <person name="Narihiro T."/>
            <person name="Kuroda K."/>
            <person name="Liu W.-T."/>
        </authorList>
    </citation>
    <scope>NUCLEOTIDE SEQUENCE</scope>
    <source>
        <strain evidence="3">ADurb.Bin276</strain>
    </source>
</reference>
<dbReference type="InterPro" id="IPR037523">
    <property type="entry name" value="VOC_core"/>
</dbReference>
<proteinExistence type="predicted"/>
<dbReference type="PANTHER" id="PTHR43048:SF3">
    <property type="entry name" value="METHYLMALONYL-COA EPIMERASE, MITOCHONDRIAL"/>
    <property type="match status" value="1"/>
</dbReference>
<keyword evidence="1" id="KW-0479">Metal-binding</keyword>
<dbReference type="Gene3D" id="3.10.180.10">
    <property type="entry name" value="2,3-Dihydroxybiphenyl 1,2-Dioxygenase, domain 1"/>
    <property type="match status" value="1"/>
</dbReference>
<feature type="domain" description="VOC" evidence="2">
    <location>
        <begin position="5"/>
        <end position="144"/>
    </location>
</feature>
<protein>
    <recommendedName>
        <fullName evidence="2">VOC domain-containing protein</fullName>
    </recommendedName>
</protein>
<dbReference type="Proteomes" id="UP000485569">
    <property type="component" value="Unassembled WGS sequence"/>
</dbReference>
<dbReference type="PROSITE" id="PS51819">
    <property type="entry name" value="VOC"/>
    <property type="match status" value="1"/>
</dbReference>
<evidence type="ECO:0000259" key="2">
    <source>
        <dbReference type="PROSITE" id="PS51819"/>
    </source>
</evidence>
<dbReference type="Pfam" id="PF13669">
    <property type="entry name" value="Glyoxalase_4"/>
    <property type="match status" value="1"/>
</dbReference>
<dbReference type="AlphaFoldDB" id="A0A1V5SVM1"/>
<dbReference type="InterPro" id="IPR051785">
    <property type="entry name" value="MMCE/EMCE_epimerase"/>
</dbReference>
<gene>
    <name evidence="3" type="ORF">BWY41_01133</name>
</gene>
<dbReference type="EMBL" id="MWBQ01000081">
    <property type="protein sequence ID" value="OQA58032.1"/>
    <property type="molecule type" value="Genomic_DNA"/>
</dbReference>
<dbReference type="GO" id="GO:0004493">
    <property type="term" value="F:methylmalonyl-CoA epimerase activity"/>
    <property type="evidence" value="ECO:0007669"/>
    <property type="project" value="TreeGrafter"/>
</dbReference>
<dbReference type="PANTHER" id="PTHR43048">
    <property type="entry name" value="METHYLMALONYL-COA EPIMERASE"/>
    <property type="match status" value="1"/>
</dbReference>
<comment type="caution">
    <text evidence="3">The sequence shown here is derived from an EMBL/GenBank/DDBJ whole genome shotgun (WGS) entry which is preliminary data.</text>
</comment>
<evidence type="ECO:0000313" key="3">
    <source>
        <dbReference type="EMBL" id="OQA58032.1"/>
    </source>
</evidence>
<dbReference type="InterPro" id="IPR029068">
    <property type="entry name" value="Glyas_Bleomycin-R_OHBP_Dase"/>
</dbReference>
<dbReference type="GO" id="GO:0046491">
    <property type="term" value="P:L-methylmalonyl-CoA metabolic process"/>
    <property type="evidence" value="ECO:0007669"/>
    <property type="project" value="TreeGrafter"/>
</dbReference>
<evidence type="ECO:0000256" key="1">
    <source>
        <dbReference type="ARBA" id="ARBA00022723"/>
    </source>
</evidence>
<sequence length="156" mass="18065">MQDGELIQIGYLVKDLEGAVKFYMETMNVGPWEIYTFAPPVLRESMVRGKPSNHEFRIALASPGQIQVELIQPLTGRSIYDEYLEQKGEGLHHVKYYYKDCQKVIQEFEKKGIPVIQSGKFDEDEYYYLDTLKHYGMIIEIGNGGKIRPPERIISK</sequence>
<organism evidence="3">
    <name type="scientific">Candidatus Atribacter allofermentans</name>
    <dbReference type="NCBI Taxonomy" id="1852833"/>
    <lineage>
        <taxon>Bacteria</taxon>
        <taxon>Pseudomonadati</taxon>
        <taxon>Atribacterota</taxon>
        <taxon>Atribacteria</taxon>
        <taxon>Atribacterales</taxon>
        <taxon>Atribacteraceae</taxon>
        <taxon>Atribacter</taxon>
    </lineage>
</organism>
<dbReference type="GO" id="GO:0046872">
    <property type="term" value="F:metal ion binding"/>
    <property type="evidence" value="ECO:0007669"/>
    <property type="project" value="UniProtKB-KW"/>
</dbReference>
<dbReference type="SUPFAM" id="SSF54593">
    <property type="entry name" value="Glyoxalase/Bleomycin resistance protein/Dihydroxybiphenyl dioxygenase"/>
    <property type="match status" value="1"/>
</dbReference>
<accession>A0A1V5SVM1</accession>